<gene>
    <name evidence="2" type="ORF">J41TS12_11190</name>
</gene>
<name>A0A919XTU2_9BACL</name>
<dbReference type="Proteomes" id="UP000681162">
    <property type="component" value="Unassembled WGS sequence"/>
</dbReference>
<proteinExistence type="predicted"/>
<dbReference type="Pfam" id="PF01381">
    <property type="entry name" value="HTH_3"/>
    <property type="match status" value="1"/>
</dbReference>
<accession>A0A919XTU2</accession>
<dbReference type="InterPro" id="IPR001387">
    <property type="entry name" value="Cro/C1-type_HTH"/>
</dbReference>
<dbReference type="EMBL" id="BORR01000003">
    <property type="protein sequence ID" value="GIO36258.1"/>
    <property type="molecule type" value="Genomic_DNA"/>
</dbReference>
<comment type="caution">
    <text evidence="2">The sequence shown here is derived from an EMBL/GenBank/DDBJ whole genome shotgun (WGS) entry which is preliminary data.</text>
</comment>
<dbReference type="SUPFAM" id="SSF47413">
    <property type="entry name" value="lambda repressor-like DNA-binding domains"/>
    <property type="match status" value="1"/>
</dbReference>
<dbReference type="SMART" id="SM00530">
    <property type="entry name" value="HTH_XRE"/>
    <property type="match status" value="1"/>
</dbReference>
<sequence>MPREWLAQLRVQAEKTHEDVASAVDVSRQYYGMIESGIRNPSVELAKKIGAVLNFEWTLFFADQGNEMFPDNQSTKDTA</sequence>
<dbReference type="CDD" id="cd00093">
    <property type="entry name" value="HTH_XRE"/>
    <property type="match status" value="1"/>
</dbReference>
<dbReference type="InterPro" id="IPR010982">
    <property type="entry name" value="Lambda_DNA-bd_dom_sf"/>
</dbReference>
<evidence type="ECO:0000259" key="1">
    <source>
        <dbReference type="PROSITE" id="PS50943"/>
    </source>
</evidence>
<reference evidence="2 3" key="1">
    <citation type="submission" date="2021-03" db="EMBL/GenBank/DDBJ databases">
        <title>Antimicrobial resistance genes in bacteria isolated from Japanese honey, and their potential for conferring macrolide and lincosamide resistance in the American foulbrood pathogen Paenibacillus larvae.</title>
        <authorList>
            <person name="Okamoto M."/>
            <person name="Kumagai M."/>
            <person name="Kanamori H."/>
            <person name="Takamatsu D."/>
        </authorList>
    </citation>
    <scope>NUCLEOTIDE SEQUENCE [LARGE SCALE GENOMIC DNA]</scope>
    <source>
        <strain evidence="2 3">J41TS12</strain>
    </source>
</reference>
<dbReference type="GO" id="GO:0003677">
    <property type="term" value="F:DNA binding"/>
    <property type="evidence" value="ECO:0007669"/>
    <property type="project" value="InterPro"/>
</dbReference>
<dbReference type="PROSITE" id="PS50943">
    <property type="entry name" value="HTH_CROC1"/>
    <property type="match status" value="1"/>
</dbReference>
<organism evidence="2 3">
    <name type="scientific">Paenibacillus antibioticophila</name>
    <dbReference type="NCBI Taxonomy" id="1274374"/>
    <lineage>
        <taxon>Bacteria</taxon>
        <taxon>Bacillati</taxon>
        <taxon>Bacillota</taxon>
        <taxon>Bacilli</taxon>
        <taxon>Bacillales</taxon>
        <taxon>Paenibacillaceae</taxon>
        <taxon>Paenibacillus</taxon>
    </lineage>
</organism>
<dbReference type="AlphaFoldDB" id="A0A919XTU2"/>
<dbReference type="RefSeq" id="WP_212938602.1">
    <property type="nucleotide sequence ID" value="NZ_BORR01000003.1"/>
</dbReference>
<evidence type="ECO:0000313" key="3">
    <source>
        <dbReference type="Proteomes" id="UP000681162"/>
    </source>
</evidence>
<protein>
    <submittedName>
        <fullName evidence="2">Transcriptional regulator</fullName>
    </submittedName>
</protein>
<feature type="domain" description="HTH cro/C1-type" evidence="1">
    <location>
        <begin position="6"/>
        <end position="60"/>
    </location>
</feature>
<dbReference type="Gene3D" id="1.10.260.40">
    <property type="entry name" value="lambda repressor-like DNA-binding domains"/>
    <property type="match status" value="1"/>
</dbReference>
<evidence type="ECO:0000313" key="2">
    <source>
        <dbReference type="EMBL" id="GIO36258.1"/>
    </source>
</evidence>
<keyword evidence="3" id="KW-1185">Reference proteome</keyword>